<dbReference type="SUPFAM" id="SSF52058">
    <property type="entry name" value="L domain-like"/>
    <property type="match status" value="2"/>
</dbReference>
<evidence type="ECO:0000256" key="9">
    <source>
        <dbReference type="ARBA" id="ARBA00023170"/>
    </source>
</evidence>
<keyword evidence="6" id="KW-0677">Repeat</keyword>
<evidence type="ECO:0000256" key="10">
    <source>
        <dbReference type="SAM" id="Phobius"/>
    </source>
</evidence>
<accession>A0A5B6VIC4</accession>
<evidence type="ECO:0000256" key="8">
    <source>
        <dbReference type="ARBA" id="ARBA00023136"/>
    </source>
</evidence>
<dbReference type="GO" id="GO:0005524">
    <property type="term" value="F:ATP binding"/>
    <property type="evidence" value="ECO:0007669"/>
    <property type="project" value="InterPro"/>
</dbReference>
<dbReference type="Gene3D" id="1.10.510.10">
    <property type="entry name" value="Transferase(Phosphotransferase) domain 1"/>
    <property type="match status" value="1"/>
</dbReference>
<dbReference type="InterPro" id="IPR013210">
    <property type="entry name" value="LRR_N_plant-typ"/>
</dbReference>
<evidence type="ECO:0000313" key="13">
    <source>
        <dbReference type="Proteomes" id="UP000325315"/>
    </source>
</evidence>
<dbReference type="Pfam" id="PF00069">
    <property type="entry name" value="Pkinase"/>
    <property type="match status" value="1"/>
</dbReference>
<evidence type="ECO:0000256" key="6">
    <source>
        <dbReference type="ARBA" id="ARBA00022737"/>
    </source>
</evidence>
<gene>
    <name evidence="12" type="ORF">EPI10_014862</name>
</gene>
<dbReference type="InterPro" id="IPR000719">
    <property type="entry name" value="Prot_kinase_dom"/>
</dbReference>
<dbReference type="PROSITE" id="PS50011">
    <property type="entry name" value="PROTEIN_KINASE_DOM"/>
    <property type="match status" value="1"/>
</dbReference>
<keyword evidence="2" id="KW-0597">Phosphoprotein</keyword>
<evidence type="ECO:0000313" key="12">
    <source>
        <dbReference type="EMBL" id="KAA3469029.1"/>
    </source>
</evidence>
<dbReference type="Pfam" id="PF13855">
    <property type="entry name" value="LRR_8"/>
    <property type="match status" value="1"/>
</dbReference>
<dbReference type="FunFam" id="3.80.10.10:FF:000722">
    <property type="entry name" value="Leucine-rich repeat receptor-like protein kinase"/>
    <property type="match status" value="1"/>
</dbReference>
<dbReference type="FunFam" id="3.80.10.10:FF:000095">
    <property type="entry name" value="LRR receptor-like serine/threonine-protein kinase GSO1"/>
    <property type="match status" value="1"/>
</dbReference>
<dbReference type="PANTHER" id="PTHR48053">
    <property type="entry name" value="LEUCINE RICH REPEAT FAMILY PROTEIN, EXPRESSED"/>
    <property type="match status" value="1"/>
</dbReference>
<keyword evidence="3" id="KW-0433">Leucine-rich repeat</keyword>
<comment type="subcellular location">
    <subcellularLocation>
        <location evidence="1">Membrane</location>
        <topology evidence="1">Single-pass type I membrane protein</topology>
    </subcellularLocation>
</comment>
<dbReference type="GO" id="GO:0016020">
    <property type="term" value="C:membrane"/>
    <property type="evidence" value="ECO:0007669"/>
    <property type="project" value="UniProtKB-SubCell"/>
</dbReference>
<dbReference type="Pfam" id="PF08263">
    <property type="entry name" value="LRRNT_2"/>
    <property type="match status" value="1"/>
</dbReference>
<evidence type="ECO:0000256" key="2">
    <source>
        <dbReference type="ARBA" id="ARBA00022553"/>
    </source>
</evidence>
<dbReference type="PROSITE" id="PS51257">
    <property type="entry name" value="PROKAR_LIPOPROTEIN"/>
    <property type="match status" value="1"/>
</dbReference>
<keyword evidence="12" id="KW-0418">Kinase</keyword>
<dbReference type="AlphaFoldDB" id="A0A5B6VIC4"/>
<evidence type="ECO:0000256" key="1">
    <source>
        <dbReference type="ARBA" id="ARBA00004479"/>
    </source>
</evidence>
<organism evidence="12 13">
    <name type="scientific">Gossypium australe</name>
    <dbReference type="NCBI Taxonomy" id="47621"/>
    <lineage>
        <taxon>Eukaryota</taxon>
        <taxon>Viridiplantae</taxon>
        <taxon>Streptophyta</taxon>
        <taxon>Embryophyta</taxon>
        <taxon>Tracheophyta</taxon>
        <taxon>Spermatophyta</taxon>
        <taxon>Magnoliopsida</taxon>
        <taxon>eudicotyledons</taxon>
        <taxon>Gunneridae</taxon>
        <taxon>Pentapetalae</taxon>
        <taxon>rosids</taxon>
        <taxon>malvids</taxon>
        <taxon>Malvales</taxon>
        <taxon>Malvaceae</taxon>
        <taxon>Malvoideae</taxon>
        <taxon>Gossypium</taxon>
    </lineage>
</organism>
<dbReference type="SUPFAM" id="SSF56112">
    <property type="entry name" value="Protein kinase-like (PK-like)"/>
    <property type="match status" value="1"/>
</dbReference>
<dbReference type="Proteomes" id="UP000325315">
    <property type="component" value="Unassembled WGS sequence"/>
</dbReference>
<keyword evidence="9 12" id="KW-0675">Receptor</keyword>
<keyword evidence="7 10" id="KW-1133">Transmembrane helix</keyword>
<evidence type="ECO:0000256" key="5">
    <source>
        <dbReference type="ARBA" id="ARBA00022729"/>
    </source>
</evidence>
<dbReference type="OrthoDB" id="676979at2759"/>
<dbReference type="Gene3D" id="3.30.200.20">
    <property type="entry name" value="Phosphorylase Kinase, domain 1"/>
    <property type="match status" value="1"/>
</dbReference>
<proteinExistence type="predicted"/>
<evidence type="ECO:0000256" key="4">
    <source>
        <dbReference type="ARBA" id="ARBA00022692"/>
    </source>
</evidence>
<comment type="caution">
    <text evidence="12">The sequence shown here is derived from an EMBL/GenBank/DDBJ whole genome shotgun (WGS) entry which is preliminary data.</text>
</comment>
<dbReference type="InterPro" id="IPR051716">
    <property type="entry name" value="Plant_RL_S/T_kinase"/>
</dbReference>
<dbReference type="FunFam" id="3.80.10.10:FF:000129">
    <property type="entry name" value="Leucine-rich repeat receptor-like kinase"/>
    <property type="match status" value="1"/>
</dbReference>
<feature type="transmembrane region" description="Helical" evidence="10">
    <location>
        <begin position="12"/>
        <end position="32"/>
    </location>
</feature>
<dbReference type="FunFam" id="1.10.510.10:FF:000725">
    <property type="entry name" value="Putative LRR receptor-like serine/threonine-protein kinase"/>
    <property type="match status" value="1"/>
</dbReference>
<keyword evidence="5" id="KW-0732">Signal</keyword>
<reference evidence="13" key="1">
    <citation type="journal article" date="2019" name="Plant Biotechnol. J.">
        <title>Genome sequencing of the Australian wild diploid species Gossypium australe highlights disease resistance and delayed gland morphogenesis.</title>
        <authorList>
            <person name="Cai Y."/>
            <person name="Cai X."/>
            <person name="Wang Q."/>
            <person name="Wang P."/>
            <person name="Zhang Y."/>
            <person name="Cai C."/>
            <person name="Xu Y."/>
            <person name="Wang K."/>
            <person name="Zhou Z."/>
            <person name="Wang C."/>
            <person name="Geng S."/>
            <person name="Li B."/>
            <person name="Dong Q."/>
            <person name="Hou Y."/>
            <person name="Wang H."/>
            <person name="Ai P."/>
            <person name="Liu Z."/>
            <person name="Yi F."/>
            <person name="Sun M."/>
            <person name="An G."/>
            <person name="Cheng J."/>
            <person name="Zhang Y."/>
            <person name="Shi Q."/>
            <person name="Xie Y."/>
            <person name="Shi X."/>
            <person name="Chang Y."/>
            <person name="Huang F."/>
            <person name="Chen Y."/>
            <person name="Hong S."/>
            <person name="Mi L."/>
            <person name="Sun Q."/>
            <person name="Zhang L."/>
            <person name="Zhou B."/>
            <person name="Peng R."/>
            <person name="Zhang X."/>
            <person name="Liu F."/>
        </authorList>
    </citation>
    <scope>NUCLEOTIDE SEQUENCE [LARGE SCALE GENOMIC DNA]</scope>
    <source>
        <strain evidence="13">cv. PA1801</strain>
    </source>
</reference>
<evidence type="ECO:0000259" key="11">
    <source>
        <dbReference type="PROSITE" id="PS50011"/>
    </source>
</evidence>
<protein>
    <submittedName>
        <fullName evidence="12">Putative LRR receptor-like serine/threonine-protein kinase</fullName>
    </submittedName>
</protein>
<feature type="domain" description="Protein kinase" evidence="11">
    <location>
        <begin position="570"/>
        <end position="816"/>
    </location>
</feature>
<dbReference type="InterPro" id="IPR032675">
    <property type="entry name" value="LRR_dom_sf"/>
</dbReference>
<dbReference type="InterPro" id="IPR001611">
    <property type="entry name" value="Leu-rich_rpt"/>
</dbReference>
<keyword evidence="4 10" id="KW-0812">Transmembrane</keyword>
<dbReference type="PANTHER" id="PTHR48053:SF164">
    <property type="entry name" value="LEUCINE-RICH REPEAT-CONTAINING N-TERMINAL PLANT-TYPE DOMAIN-CONTAINING PROTEIN"/>
    <property type="match status" value="1"/>
</dbReference>
<dbReference type="Gene3D" id="3.80.10.10">
    <property type="entry name" value="Ribonuclease Inhibitor"/>
    <property type="match status" value="2"/>
</dbReference>
<dbReference type="GO" id="GO:0004672">
    <property type="term" value="F:protein kinase activity"/>
    <property type="evidence" value="ECO:0007669"/>
    <property type="project" value="InterPro"/>
</dbReference>
<keyword evidence="8 10" id="KW-0472">Membrane</keyword>
<dbReference type="InterPro" id="IPR011009">
    <property type="entry name" value="Kinase-like_dom_sf"/>
</dbReference>
<keyword evidence="13" id="KW-1185">Reference proteome</keyword>
<dbReference type="FunFam" id="3.30.200.20:FF:000450">
    <property type="entry name" value="Putative LRR receptor-like serine/threonine-protein kinase"/>
    <property type="match status" value="1"/>
</dbReference>
<evidence type="ECO:0000256" key="3">
    <source>
        <dbReference type="ARBA" id="ARBA00022614"/>
    </source>
</evidence>
<dbReference type="EMBL" id="SMMG02000006">
    <property type="protein sequence ID" value="KAA3469029.1"/>
    <property type="molecule type" value="Genomic_DNA"/>
</dbReference>
<name>A0A5B6VIC4_9ROSI</name>
<evidence type="ECO:0000256" key="7">
    <source>
        <dbReference type="ARBA" id="ARBA00022989"/>
    </source>
</evidence>
<sequence length="822" mass="89581">MRRIHQFSVSQALLFLILASCGMRILTVYLAATEKEILLQFRGNITDDPYNSLNSWVPNGNPCVNFSGVPCNPKGFVDKIVLWNTNLSGQLPAALSGLSSIRVLTLFGNRFSGNIPQEYSLLQTLWKINVSSNALSGSIPGFIEIPSALFKNCYKTKYVSVSHNSLSGSIPGTIVKCSKLEGFDFSFNNLIGELPSGICDFSVLKHASVGSNGLSGNVLQEMSKCQNLSYLDLSRNSFTGLAPFGVIEFKNITYFNVSHNRFFGEIPSIGTCSETLQFIDASWNSLDGEIPTSISNCKSLKVLDLGFNRFNGTITVNIADLGRLLAISLANNSLNGTIPARFGSIELLQVLDLHNLNLAGGIPAYGCFWKCSRGTFPDTIYNMTHLEILDLHGNQLNGSIPSSLGNLSKLQFLDLSLNSFSGSIPSSLAHLNMITHFNLSYNNLSDIIPTIQTIQSFGPSTFSNNPGLCGFPLTSCLVSGRLPTSGRTRVLSTFAIVAIVAAAVILTGVCVVTILNIRARRSKKEEATMVVESTPPGSSDSNIIIGKLVLFSKILPSKCEDWEAGSKALLDKDSLVGGGSIGTVYRTSFEGGISIVVKKLEILGRIRNQDEFEQEIGRLGNIKHPNLVALQGVGNTELTWSRRFHVALGTARALSYLHHDCRPPIFHLNIKSTNILLDEEYKAKLSDYGLGKLPPILDNYGLTKFHNAVGYVAPELAQSLRVSEKCDVYSFGVILLELVTGRKPVESPTANEVVILCEYVRGLLERGSVSDCFDRRLRGFADNELIQVMKLGLICTSEIPSRRPSMSEVVQVLEFTRSGIES</sequence>
<dbReference type="Pfam" id="PF00560">
    <property type="entry name" value="LRR_1"/>
    <property type="match status" value="2"/>
</dbReference>
<feature type="transmembrane region" description="Helical" evidence="10">
    <location>
        <begin position="491"/>
        <end position="515"/>
    </location>
</feature>
<keyword evidence="12" id="KW-0808">Transferase</keyword>